<dbReference type="PANTHER" id="PTHR31113:SF20">
    <property type="entry name" value="UPF0496 PROTEIN 2-RELATED"/>
    <property type="match status" value="1"/>
</dbReference>
<keyword evidence="3 6" id="KW-0812">Transmembrane</keyword>
<dbReference type="InterPro" id="IPR007749">
    <property type="entry name" value="DUF677"/>
</dbReference>
<dbReference type="OrthoDB" id="776561at2759"/>
<evidence type="ECO:0000256" key="1">
    <source>
        <dbReference type="ARBA" id="ARBA00004370"/>
    </source>
</evidence>
<dbReference type="EMBL" id="KQ091318">
    <property type="protein sequence ID" value="KMS94672.1"/>
    <property type="molecule type" value="Genomic_DNA"/>
</dbReference>
<protein>
    <submittedName>
        <fullName evidence="7">Uncharacterized protein</fullName>
    </submittedName>
</protein>
<accession>A0A0J8B4A8</accession>
<evidence type="ECO:0000256" key="4">
    <source>
        <dbReference type="ARBA" id="ARBA00022989"/>
    </source>
</evidence>
<dbReference type="eggNOG" id="ENOG502QVA7">
    <property type="taxonomic scope" value="Eukaryota"/>
</dbReference>
<keyword evidence="4 6" id="KW-1133">Transmembrane helix</keyword>
<dbReference type="OMA" id="IAMRGHG"/>
<dbReference type="GO" id="GO:0016020">
    <property type="term" value="C:membrane"/>
    <property type="evidence" value="ECO:0007669"/>
    <property type="project" value="UniProtKB-SubCell"/>
</dbReference>
<organism evidence="7 8">
    <name type="scientific">Beta vulgaris subsp. vulgaris</name>
    <name type="common">Beet</name>
    <dbReference type="NCBI Taxonomy" id="3555"/>
    <lineage>
        <taxon>Eukaryota</taxon>
        <taxon>Viridiplantae</taxon>
        <taxon>Streptophyta</taxon>
        <taxon>Embryophyta</taxon>
        <taxon>Tracheophyta</taxon>
        <taxon>Spermatophyta</taxon>
        <taxon>Magnoliopsida</taxon>
        <taxon>eudicotyledons</taxon>
        <taxon>Gunneridae</taxon>
        <taxon>Pentapetalae</taxon>
        <taxon>Caryophyllales</taxon>
        <taxon>Chenopodiaceae</taxon>
        <taxon>Betoideae</taxon>
        <taxon>Beta</taxon>
    </lineage>
</organism>
<keyword evidence="5 6" id="KW-0472">Membrane</keyword>
<feature type="transmembrane region" description="Helical" evidence="6">
    <location>
        <begin position="256"/>
        <end position="275"/>
    </location>
</feature>
<dbReference type="Proteomes" id="UP000035740">
    <property type="component" value="Unassembled WGS sequence"/>
</dbReference>
<dbReference type="AlphaFoldDB" id="A0A0J8B4A8"/>
<comment type="similarity">
    <text evidence="2">Belongs to the UPF0496 family.</text>
</comment>
<dbReference type="KEGG" id="bvg:104885392"/>
<keyword evidence="8" id="KW-1185">Reference proteome</keyword>
<sequence>MISSKSKKIWWSKLKSSFSSKKGNSKRKDTEKEGSLCRKLNVNEEYKEVFRTKSYMEIWSKVQALDDNNQQCFSRSSSSSSSSSYVSYSSSSSYKYNSSSPVPFYMHHLSDFLLEPRQEAVIDIIKSSNLQTLLNDYFDASLEACNICELLLRGIHKTRSNHRLLEKVINLSEGGMEDGEGEGEGDYFSRFTCHKIILLQELASFASLNNPLSNIINGTVDFRKIHDKYSHLLRKLTNRKRRIKRKEKFTRFYKKAAGYGFVITYSVLAIALLALAMHSMVGILGAPGLLLPLSMGVMKKVKGGGSLKANFLKHLGSQLDVAAKGMYIFINDFDTVGRLVTRLHDEVEHKREIAAMCVRNGKSHQVIREALRDIQMHQQGFVEQLEELEQHIYLCFLTINRSRRLVTEEILAPFNT</sequence>
<evidence type="ECO:0000256" key="5">
    <source>
        <dbReference type="ARBA" id="ARBA00023136"/>
    </source>
</evidence>
<dbReference type="PANTHER" id="PTHR31113">
    <property type="entry name" value="UPF0496 PROTEIN 3-RELATED"/>
    <property type="match status" value="1"/>
</dbReference>
<comment type="subcellular location">
    <subcellularLocation>
        <location evidence="1">Membrane</location>
    </subcellularLocation>
</comment>
<evidence type="ECO:0000256" key="2">
    <source>
        <dbReference type="ARBA" id="ARBA00009074"/>
    </source>
</evidence>
<dbReference type="Pfam" id="PF05055">
    <property type="entry name" value="DUF677"/>
    <property type="match status" value="1"/>
</dbReference>
<proteinExistence type="inferred from homology"/>
<name>A0A0J8B4A8_BETVV</name>
<evidence type="ECO:0000313" key="8">
    <source>
        <dbReference type="Proteomes" id="UP000035740"/>
    </source>
</evidence>
<evidence type="ECO:0000256" key="6">
    <source>
        <dbReference type="SAM" id="Phobius"/>
    </source>
</evidence>
<reference evidence="7 8" key="1">
    <citation type="journal article" date="2014" name="Nature">
        <title>The genome of the recently domesticated crop plant sugar beet (Beta vulgaris).</title>
        <authorList>
            <person name="Dohm J.C."/>
            <person name="Minoche A.E."/>
            <person name="Holtgrawe D."/>
            <person name="Capella-Gutierrez S."/>
            <person name="Zakrzewski F."/>
            <person name="Tafer H."/>
            <person name="Rupp O."/>
            <person name="Sorensen T.R."/>
            <person name="Stracke R."/>
            <person name="Reinhardt R."/>
            <person name="Goesmann A."/>
            <person name="Kraft T."/>
            <person name="Schulz B."/>
            <person name="Stadler P.F."/>
            <person name="Schmidt T."/>
            <person name="Gabaldon T."/>
            <person name="Lehrach H."/>
            <person name="Weisshaar B."/>
            <person name="Himmelbauer H."/>
        </authorList>
    </citation>
    <scope>NUCLEOTIDE SEQUENCE [LARGE SCALE GENOMIC DNA]</scope>
    <source>
        <tissue evidence="7">Taproot</tissue>
    </source>
</reference>
<evidence type="ECO:0000313" key="7">
    <source>
        <dbReference type="EMBL" id="KMS94672.1"/>
    </source>
</evidence>
<gene>
    <name evidence="7" type="ORF">BVRB_016410</name>
</gene>
<dbReference type="Gramene" id="KMS94672">
    <property type="protein sequence ID" value="KMS94672"/>
    <property type="gene ID" value="BVRB_016410"/>
</dbReference>
<evidence type="ECO:0000256" key="3">
    <source>
        <dbReference type="ARBA" id="ARBA00022692"/>
    </source>
</evidence>